<feature type="binding site" evidence="4">
    <location>
        <position position="139"/>
    </location>
    <ligand>
        <name>substrate</name>
    </ligand>
</feature>
<keyword evidence="1 7" id="KW-0547">Nucleotide-binding</keyword>
<dbReference type="InterPro" id="IPR036265">
    <property type="entry name" value="HIT-like_sf"/>
</dbReference>
<feature type="site" description="Important for induction of apoptosis" evidence="5">
    <location>
        <position position="266"/>
    </location>
</feature>
<evidence type="ECO:0000256" key="3">
    <source>
        <dbReference type="PIRSR" id="PIRSR639383-1"/>
    </source>
</evidence>
<dbReference type="HOGENOM" id="CLU_056776_7_0_1"/>
<organism evidence="10 11">
    <name type="scientific">Neurospora crassa (strain ATCC 24698 / 74-OR23-1A / CBS 708.71 / DSM 1257 / FGSC 987)</name>
    <dbReference type="NCBI Taxonomy" id="367110"/>
    <lineage>
        <taxon>Eukaryota</taxon>
        <taxon>Fungi</taxon>
        <taxon>Dikarya</taxon>
        <taxon>Ascomycota</taxon>
        <taxon>Pezizomycotina</taxon>
        <taxon>Sordariomycetes</taxon>
        <taxon>Sordariomycetidae</taxon>
        <taxon>Sordariales</taxon>
        <taxon>Sordariaceae</taxon>
        <taxon>Neurospora</taxon>
    </lineage>
</organism>
<dbReference type="InterPro" id="IPR039383">
    <property type="entry name" value="FHIT"/>
</dbReference>
<dbReference type="Proteomes" id="UP000001805">
    <property type="component" value="Chromosome 4, Linkage Group IV"/>
</dbReference>
<dbReference type="InterPro" id="IPR011146">
    <property type="entry name" value="HIT-like"/>
</dbReference>
<dbReference type="InParanoid" id="Q7SA92"/>
<dbReference type="SUPFAM" id="SSF54197">
    <property type="entry name" value="HIT-like"/>
    <property type="match status" value="1"/>
</dbReference>
<dbReference type="SMR" id="Q7SA92"/>
<feature type="domain" description="HIT" evidence="9">
    <location>
        <begin position="114"/>
        <end position="260"/>
    </location>
</feature>
<comment type="cofactor">
    <cofactor evidence="7">
        <name>Mn(2+)</name>
        <dbReference type="ChEBI" id="CHEBI:29035"/>
    </cofactor>
</comment>
<dbReference type="EC" id="3.6.1.29" evidence="7"/>
<evidence type="ECO:0000313" key="11">
    <source>
        <dbReference type="Proteomes" id="UP000001805"/>
    </source>
</evidence>
<name>Q7SA92_NEUCR</name>
<dbReference type="PaxDb" id="5141-EFNCRP00000008378"/>
<dbReference type="InterPro" id="IPR019808">
    <property type="entry name" value="Histidine_triad_CS"/>
</dbReference>
<dbReference type="Gene3D" id="3.30.428.10">
    <property type="entry name" value="HIT-like"/>
    <property type="match status" value="1"/>
</dbReference>
<keyword evidence="11" id="KW-1185">Reference proteome</keyword>
<dbReference type="PROSITE" id="PS51084">
    <property type="entry name" value="HIT_2"/>
    <property type="match status" value="1"/>
</dbReference>
<dbReference type="EMBL" id="CM002239">
    <property type="protein sequence ID" value="EAA33270.3"/>
    <property type="molecule type" value="Genomic_DNA"/>
</dbReference>
<dbReference type="RefSeq" id="XP_962506.3">
    <property type="nucleotide sequence ID" value="XM_957413.3"/>
</dbReference>
<dbReference type="GO" id="GO:0047710">
    <property type="term" value="F:bis(5'-adenosyl)-triphosphatase activity"/>
    <property type="evidence" value="ECO:0007669"/>
    <property type="project" value="UniProtKB-UniRule"/>
</dbReference>
<evidence type="ECO:0000313" key="10">
    <source>
        <dbReference type="EMBL" id="EAA33270.3"/>
    </source>
</evidence>
<dbReference type="PANTHER" id="PTHR46243:SF1">
    <property type="entry name" value="BIS(5'-ADENOSYL)-TRIPHOSPHATASE"/>
    <property type="match status" value="1"/>
</dbReference>
<protein>
    <recommendedName>
        <fullName evidence="7">Bis(5'-adenosyl)-triphosphatase</fullName>
        <ecNumber evidence="7">3.6.1.29</ecNumber>
    </recommendedName>
</protein>
<dbReference type="KEGG" id="ncr:NCU08293"/>
<gene>
    <name evidence="10" type="ORF">NCU08293</name>
</gene>
<feature type="compositionally biased region" description="Basic and acidic residues" evidence="8">
    <location>
        <begin position="336"/>
        <end position="345"/>
    </location>
</feature>
<feature type="binding site" evidence="4">
    <location>
        <begin position="236"/>
        <end position="239"/>
    </location>
    <ligand>
        <name>substrate</name>
    </ligand>
</feature>
<evidence type="ECO:0000256" key="1">
    <source>
        <dbReference type="ARBA" id="ARBA00022741"/>
    </source>
</evidence>
<feature type="active site" description="Tele-AMP-histidine intermediate" evidence="3">
    <location>
        <position position="243"/>
    </location>
</feature>
<evidence type="ECO:0000256" key="5">
    <source>
        <dbReference type="PIRSR" id="PIRSR639383-3"/>
    </source>
</evidence>
<feature type="region of interest" description="Disordered" evidence="8">
    <location>
        <begin position="287"/>
        <end position="380"/>
    </location>
</feature>
<dbReference type="VEuPathDB" id="FungiDB:NCU08293"/>
<feature type="compositionally biased region" description="Acidic residues" evidence="8">
    <location>
        <begin position="346"/>
        <end position="357"/>
    </location>
</feature>
<dbReference type="OrthoDB" id="680339at2759"/>
<feature type="short sequence motif" description="Histidine triad motif" evidence="6">
    <location>
        <begin position="241"/>
        <end position="245"/>
    </location>
</feature>
<evidence type="ECO:0000256" key="7">
    <source>
        <dbReference type="RuleBase" id="RU366076"/>
    </source>
</evidence>
<proteinExistence type="predicted"/>
<dbReference type="GO" id="GO:0004081">
    <property type="term" value="F:bis(5'-nucleosyl)-tetraphosphatase (asymmetrical) activity"/>
    <property type="evidence" value="ECO:0000318"/>
    <property type="project" value="GO_Central"/>
</dbReference>
<dbReference type="GeneID" id="3878672"/>
<evidence type="ECO:0000256" key="4">
    <source>
        <dbReference type="PIRSR" id="PIRSR639383-2"/>
    </source>
</evidence>
<feature type="compositionally biased region" description="Polar residues" evidence="8">
    <location>
        <begin position="82"/>
        <end position="106"/>
    </location>
</feature>
<dbReference type="InterPro" id="IPR051884">
    <property type="entry name" value="Bis(5'-adenosyl)-TPase_reg"/>
</dbReference>
<evidence type="ECO:0000259" key="9">
    <source>
        <dbReference type="PROSITE" id="PS51084"/>
    </source>
</evidence>
<feature type="binding site" evidence="4">
    <location>
        <position position="245"/>
    </location>
    <ligand>
        <name>substrate</name>
    </ligand>
</feature>
<dbReference type="AlphaFoldDB" id="Q7SA92"/>
<dbReference type="PANTHER" id="PTHR46243">
    <property type="entry name" value="BIS(5'-ADENOSYL)-TRIPHOSPHATASE"/>
    <property type="match status" value="1"/>
</dbReference>
<sequence length="405" mass="44697">MGHIFKKTEVHLLSLIRSGKTTIVLKRQHRQLISLSAAPRISKHNRTLPRSTPTTLTGRSSILPTTLCGSTFPPTFKVAPPTTATGKMTMSTSSDPSEGNIRPASTQKSHYSDSEIHFGPFKVTNQVFLRTPHSFALVNLKPLLPGHVLVCPLVPHKRLTDLSPAEVTDLFSTVQVVQRMLGRYYFHPGTTTTTTRPKQREKEEKEEEEGGVAEDKVMLETGGSFNIAVQDGPEAGQTVSHVHVHVIPRIRNVSAKDTETPSDALYEWMAEEKGNIGGAFWDRDYGHGHGHGHGHGNDGGPHHHHHHHLQHSSTFGQQRERALGGQQLNGSGSDVQSKEGEALLREEEEGEEEEEGVAEMQARPKPGGSFPSIEDAARTAREMEEMEREAGEYRRVLEEMGILSV</sequence>
<keyword evidence="2 7" id="KW-0378">Hydrolase</keyword>
<feature type="binding site" evidence="4">
    <location>
        <position position="230"/>
    </location>
    <ligand>
        <name>substrate</name>
    </ligand>
</feature>
<feature type="compositionally biased region" description="Polar residues" evidence="8">
    <location>
        <begin position="326"/>
        <end position="335"/>
    </location>
</feature>
<dbReference type="GO" id="GO:0000166">
    <property type="term" value="F:nucleotide binding"/>
    <property type="evidence" value="ECO:0007669"/>
    <property type="project" value="UniProtKB-KW"/>
</dbReference>
<dbReference type="CDD" id="cd01275">
    <property type="entry name" value="FHIT"/>
    <property type="match status" value="1"/>
</dbReference>
<evidence type="ECO:0000256" key="8">
    <source>
        <dbReference type="SAM" id="MobiDB-lite"/>
    </source>
</evidence>
<dbReference type="STRING" id="367110.Q7SA92"/>
<dbReference type="PROSITE" id="PS00892">
    <property type="entry name" value="HIT_1"/>
    <property type="match status" value="1"/>
</dbReference>
<feature type="region of interest" description="Disordered" evidence="8">
    <location>
        <begin position="188"/>
        <end position="212"/>
    </location>
</feature>
<evidence type="ECO:0000256" key="2">
    <source>
        <dbReference type="ARBA" id="ARBA00022801"/>
    </source>
</evidence>
<dbReference type="Pfam" id="PF01230">
    <property type="entry name" value="HIT"/>
    <property type="match status" value="1"/>
</dbReference>
<reference evidence="10 11" key="1">
    <citation type="journal article" date="2003" name="Nature">
        <title>The genome sequence of the filamentous fungus Neurospora crassa.</title>
        <authorList>
            <person name="Galagan J.E."/>
            <person name="Calvo S.E."/>
            <person name="Borkovich K.A."/>
            <person name="Selker E.U."/>
            <person name="Read N.D."/>
            <person name="Jaffe D."/>
            <person name="FitzHugh W."/>
            <person name="Ma L.J."/>
            <person name="Smirnov S."/>
            <person name="Purcell S."/>
            <person name="Rehman B."/>
            <person name="Elkins T."/>
            <person name="Engels R."/>
            <person name="Wang S."/>
            <person name="Nielsen C.B."/>
            <person name="Butler J."/>
            <person name="Endrizzi M."/>
            <person name="Qui D."/>
            <person name="Ianakiev P."/>
            <person name="Bell-Pedersen D."/>
            <person name="Nelson M.A."/>
            <person name="Werner-Washburne M."/>
            <person name="Selitrennikoff C.P."/>
            <person name="Kinsey J.A."/>
            <person name="Braun E.L."/>
            <person name="Zelter A."/>
            <person name="Schulte U."/>
            <person name="Kothe G.O."/>
            <person name="Jedd G."/>
            <person name="Mewes W."/>
            <person name="Staben C."/>
            <person name="Marcotte E."/>
            <person name="Greenberg D."/>
            <person name="Roy A."/>
            <person name="Foley K."/>
            <person name="Naylor J."/>
            <person name="Stange-Thomann N."/>
            <person name="Barrett R."/>
            <person name="Gnerre S."/>
            <person name="Kamal M."/>
            <person name="Kamvysselis M."/>
            <person name="Mauceli E."/>
            <person name="Bielke C."/>
            <person name="Rudd S."/>
            <person name="Frishman D."/>
            <person name="Krystofova S."/>
            <person name="Rasmussen C."/>
            <person name="Metzenberg R.L."/>
            <person name="Perkins D.D."/>
            <person name="Kroken S."/>
            <person name="Cogoni C."/>
            <person name="Macino G."/>
            <person name="Catcheside D."/>
            <person name="Li W."/>
            <person name="Pratt R.J."/>
            <person name="Osmani S.A."/>
            <person name="DeSouza C.P."/>
            <person name="Glass L."/>
            <person name="Orbach M.J."/>
            <person name="Berglund J.A."/>
            <person name="Voelker R."/>
            <person name="Yarden O."/>
            <person name="Plamann M."/>
            <person name="Seiler S."/>
            <person name="Dunlap J."/>
            <person name="Radford A."/>
            <person name="Aramayo R."/>
            <person name="Natvig D.O."/>
            <person name="Alex L.A."/>
            <person name="Mannhaupt G."/>
            <person name="Ebbole D.J."/>
            <person name="Freitag M."/>
            <person name="Paulsen I."/>
            <person name="Sachs M.S."/>
            <person name="Lander E.S."/>
            <person name="Nusbaum C."/>
            <person name="Birren B."/>
        </authorList>
    </citation>
    <scope>NUCLEOTIDE SEQUENCE [LARGE SCALE GENOMIC DNA]</scope>
    <source>
        <strain evidence="11">ATCC 24698 / 74-OR23-1A / CBS 708.71 / DSM 1257 / FGSC 987</strain>
    </source>
</reference>
<accession>Q7SA92</accession>
<feature type="region of interest" description="Disordered" evidence="8">
    <location>
        <begin position="80"/>
        <end position="106"/>
    </location>
</feature>
<evidence type="ECO:0000256" key="6">
    <source>
        <dbReference type="PROSITE-ProRule" id="PRU00464"/>
    </source>
</evidence>
<comment type="catalytic activity">
    <reaction evidence="7">
        <text>P(1),P(3)-bis(5'-adenosyl) triphosphate + H2O = AMP + ADP + 2 H(+)</text>
        <dbReference type="Rhea" id="RHEA:13893"/>
        <dbReference type="ChEBI" id="CHEBI:15377"/>
        <dbReference type="ChEBI" id="CHEBI:15378"/>
        <dbReference type="ChEBI" id="CHEBI:58529"/>
        <dbReference type="ChEBI" id="CHEBI:456215"/>
        <dbReference type="ChEBI" id="CHEBI:456216"/>
        <dbReference type="EC" id="3.6.1.29"/>
    </reaction>
</comment>